<accession>X7ZBW3</accession>
<evidence type="ECO:0000256" key="1">
    <source>
        <dbReference type="SAM" id="MobiDB-lite"/>
    </source>
</evidence>
<reference evidence="2" key="1">
    <citation type="submission" date="2014-01" db="EMBL/GenBank/DDBJ databases">
        <authorList>
            <person name="Brown-Elliot B."/>
            <person name="Wallace R."/>
            <person name="Lenaerts A."/>
            <person name="Ordway D."/>
            <person name="DeGroote M.A."/>
            <person name="Parker T."/>
            <person name="Sizemore C."/>
            <person name="Tallon L.J."/>
            <person name="Sadzewicz L.K."/>
            <person name="Sengamalay N."/>
            <person name="Fraser C.M."/>
            <person name="Hine E."/>
            <person name="Shefchek K.A."/>
            <person name="Das S.P."/>
            <person name="Tettelin H."/>
        </authorList>
    </citation>
    <scope>NUCLEOTIDE SEQUENCE [LARGE SCALE GENOMIC DNA]</scope>
    <source>
        <strain evidence="2">4042</strain>
    </source>
</reference>
<sequence length="72" mass="7832">MNSPSTVIDSPLARCTTNDPTGRTPFWLRFDHTVRLTHHRVAGAPGRSAVLADKNHGRKKGAQQAPRCPDAS</sequence>
<dbReference type="AlphaFoldDB" id="X7ZBW3"/>
<dbReference type="EMBL" id="JAOB01000080">
    <property type="protein sequence ID" value="EUA16085.1"/>
    <property type="molecule type" value="Genomic_DNA"/>
</dbReference>
<proteinExistence type="predicted"/>
<comment type="caution">
    <text evidence="2">The sequence shown here is derived from an EMBL/GenBank/DDBJ whole genome shotgun (WGS) entry which is preliminary data.</text>
</comment>
<name>X7ZBW3_MYCXE</name>
<organism evidence="2">
    <name type="scientific">Mycobacterium xenopi 4042</name>
    <dbReference type="NCBI Taxonomy" id="1299334"/>
    <lineage>
        <taxon>Bacteria</taxon>
        <taxon>Bacillati</taxon>
        <taxon>Actinomycetota</taxon>
        <taxon>Actinomycetes</taxon>
        <taxon>Mycobacteriales</taxon>
        <taxon>Mycobacteriaceae</taxon>
        <taxon>Mycobacterium</taxon>
    </lineage>
</organism>
<evidence type="ECO:0000313" key="2">
    <source>
        <dbReference type="EMBL" id="EUA16085.1"/>
    </source>
</evidence>
<feature type="region of interest" description="Disordered" evidence="1">
    <location>
        <begin position="44"/>
        <end position="72"/>
    </location>
</feature>
<protein>
    <submittedName>
        <fullName evidence="2">Uncharacterized protein</fullName>
    </submittedName>
</protein>
<feature type="region of interest" description="Disordered" evidence="1">
    <location>
        <begin position="1"/>
        <end position="20"/>
    </location>
</feature>
<gene>
    <name evidence="2" type="ORF">I553_1060</name>
</gene>